<evidence type="ECO:0000256" key="1">
    <source>
        <dbReference type="SAM" id="SignalP"/>
    </source>
</evidence>
<keyword evidence="1" id="KW-0732">Signal</keyword>
<dbReference type="OrthoDB" id="3006326at2759"/>
<dbReference type="Proteomes" id="UP000193144">
    <property type="component" value="Unassembled WGS sequence"/>
</dbReference>
<reference evidence="2 3" key="1">
    <citation type="submission" date="2016-07" db="EMBL/GenBank/DDBJ databases">
        <title>Pervasive Adenine N6-methylation of Active Genes in Fungi.</title>
        <authorList>
            <consortium name="DOE Joint Genome Institute"/>
            <person name="Mondo S.J."/>
            <person name="Dannebaum R.O."/>
            <person name="Kuo R.C."/>
            <person name="Labutti K."/>
            <person name="Haridas S."/>
            <person name="Kuo A."/>
            <person name="Salamov A."/>
            <person name="Ahrendt S.R."/>
            <person name="Lipzen A."/>
            <person name="Sullivan W."/>
            <person name="Andreopoulos W.B."/>
            <person name="Clum A."/>
            <person name="Lindquist E."/>
            <person name="Daum C."/>
            <person name="Ramamoorthy G.K."/>
            <person name="Gryganskyi A."/>
            <person name="Culley D."/>
            <person name="Magnuson J.K."/>
            <person name="James T.Y."/>
            <person name="O'Malley M.A."/>
            <person name="Stajich J.E."/>
            <person name="Spatafora J.W."/>
            <person name="Visel A."/>
            <person name="Grigoriev I.V."/>
        </authorList>
    </citation>
    <scope>NUCLEOTIDE SEQUENCE [LARGE SCALE GENOMIC DNA]</scope>
    <source>
        <strain evidence="2 3">CBS 115471</strain>
    </source>
</reference>
<name>A0A1Y1ZKG1_9PLEO</name>
<organism evidence="2 3">
    <name type="scientific">Clohesyomyces aquaticus</name>
    <dbReference type="NCBI Taxonomy" id="1231657"/>
    <lineage>
        <taxon>Eukaryota</taxon>
        <taxon>Fungi</taxon>
        <taxon>Dikarya</taxon>
        <taxon>Ascomycota</taxon>
        <taxon>Pezizomycotina</taxon>
        <taxon>Dothideomycetes</taxon>
        <taxon>Pleosporomycetidae</taxon>
        <taxon>Pleosporales</taxon>
        <taxon>Lindgomycetaceae</taxon>
        <taxon>Clohesyomyces</taxon>
    </lineage>
</organism>
<proteinExistence type="predicted"/>
<evidence type="ECO:0000313" key="3">
    <source>
        <dbReference type="Proteomes" id="UP000193144"/>
    </source>
</evidence>
<feature type="chain" id="PRO_5012779195" description="SnoaL-like domain-containing protein" evidence="1">
    <location>
        <begin position="23"/>
        <end position="193"/>
    </location>
</feature>
<evidence type="ECO:0000313" key="2">
    <source>
        <dbReference type="EMBL" id="ORY10507.1"/>
    </source>
</evidence>
<dbReference type="AlphaFoldDB" id="A0A1Y1ZKG1"/>
<feature type="signal peptide" evidence="1">
    <location>
        <begin position="1"/>
        <end position="22"/>
    </location>
</feature>
<dbReference type="PROSITE" id="PS51257">
    <property type="entry name" value="PROKAR_LIPOPROTEIN"/>
    <property type="match status" value="1"/>
</dbReference>
<comment type="caution">
    <text evidence="2">The sequence shown here is derived from an EMBL/GenBank/DDBJ whole genome shotgun (WGS) entry which is preliminary data.</text>
</comment>
<protein>
    <recommendedName>
        <fullName evidence="4">SnoaL-like domain-containing protein</fullName>
    </recommendedName>
</protein>
<dbReference type="EMBL" id="MCFA01000072">
    <property type="protein sequence ID" value="ORY10507.1"/>
    <property type="molecule type" value="Genomic_DNA"/>
</dbReference>
<gene>
    <name evidence="2" type="ORF">BCR34DRAFT_602084</name>
</gene>
<evidence type="ECO:0008006" key="4">
    <source>
        <dbReference type="Google" id="ProtNLM"/>
    </source>
</evidence>
<accession>A0A1Y1ZKG1</accession>
<sequence length="193" mass="21195">MRCFNFLAIIWLASMAYGCSNAQNFELSASRRALLLLKDRLTPSGLLKLLAKDINDADAAWHTILAKSSANRIPAKSTVHATKATTTNGITSVDAVETWASLFTQYTIPNYGPGPKKAYMEKLSDFPFQAVGEAVLRDGTVFADIHNSFRDKPDGCGIQAVLNVWVPDGAPRDVVEGMKQHQMVEFTNWLAFA</sequence>
<keyword evidence="3" id="KW-1185">Reference proteome</keyword>